<evidence type="ECO:0000313" key="7">
    <source>
        <dbReference type="EMBL" id="ORY69097.1"/>
    </source>
</evidence>
<dbReference type="STRING" id="1141098.A0A1Y2ECG5"/>
<gene>
    <name evidence="7" type="ORF">BCR38DRAFT_425290</name>
</gene>
<dbReference type="Pfam" id="PF00724">
    <property type="entry name" value="Oxidored_FMN"/>
    <property type="match status" value="1"/>
</dbReference>
<dbReference type="InterPro" id="IPR051799">
    <property type="entry name" value="NADH_flavin_oxidoreductase"/>
</dbReference>
<dbReference type="RefSeq" id="XP_040719384.1">
    <property type="nucleotide sequence ID" value="XM_040859713.1"/>
</dbReference>
<dbReference type="InParanoid" id="A0A1Y2ECG5"/>
<dbReference type="GO" id="GO:0016491">
    <property type="term" value="F:oxidoreductase activity"/>
    <property type="evidence" value="ECO:0007669"/>
    <property type="project" value="UniProtKB-KW"/>
</dbReference>
<keyword evidence="4" id="KW-0560">Oxidoreductase</keyword>
<accession>A0A1Y2ECG5</accession>
<protein>
    <submittedName>
        <fullName evidence="7">NADH oxidase</fullName>
    </submittedName>
</protein>
<dbReference type="InterPro" id="IPR001155">
    <property type="entry name" value="OxRdtase_FMN_N"/>
</dbReference>
<dbReference type="SUPFAM" id="SSF51395">
    <property type="entry name" value="FMN-linked oxidoreductases"/>
    <property type="match status" value="1"/>
</dbReference>
<dbReference type="PANTHER" id="PTHR43656">
    <property type="entry name" value="BINDING OXIDOREDUCTASE, PUTATIVE (AFU_ORTHOLOGUE AFUA_2G08260)-RELATED"/>
    <property type="match status" value="1"/>
</dbReference>
<name>A0A1Y2ECG5_9PEZI</name>
<dbReference type="EMBL" id="MCFJ01000003">
    <property type="protein sequence ID" value="ORY69097.1"/>
    <property type="molecule type" value="Genomic_DNA"/>
</dbReference>
<proteinExistence type="inferred from homology"/>
<dbReference type="CDD" id="cd04733">
    <property type="entry name" value="OYE_like_2_FMN"/>
    <property type="match status" value="1"/>
</dbReference>
<dbReference type="GeneID" id="63775925"/>
<dbReference type="OrthoDB" id="1663137at2759"/>
<comment type="similarity">
    <text evidence="1">Belongs to the NADH:flavin oxidoreductase/NADH oxidase family.</text>
</comment>
<evidence type="ECO:0000256" key="4">
    <source>
        <dbReference type="ARBA" id="ARBA00023002"/>
    </source>
</evidence>
<dbReference type="AlphaFoldDB" id="A0A1Y2ECG5"/>
<evidence type="ECO:0000256" key="5">
    <source>
        <dbReference type="SAM" id="MobiDB-lite"/>
    </source>
</evidence>
<dbReference type="Proteomes" id="UP000193689">
    <property type="component" value="Unassembled WGS sequence"/>
</dbReference>
<reference evidence="7 8" key="1">
    <citation type="submission" date="2016-07" db="EMBL/GenBank/DDBJ databases">
        <title>Pervasive Adenine N6-methylation of Active Genes in Fungi.</title>
        <authorList>
            <consortium name="DOE Joint Genome Institute"/>
            <person name="Mondo S.J."/>
            <person name="Dannebaum R.O."/>
            <person name="Kuo R.C."/>
            <person name="Labutti K."/>
            <person name="Haridas S."/>
            <person name="Kuo A."/>
            <person name="Salamov A."/>
            <person name="Ahrendt S.R."/>
            <person name="Lipzen A."/>
            <person name="Sullivan W."/>
            <person name="Andreopoulos W.B."/>
            <person name="Clum A."/>
            <person name="Lindquist E."/>
            <person name="Daum C."/>
            <person name="Ramamoorthy G.K."/>
            <person name="Gryganskyi A."/>
            <person name="Culley D."/>
            <person name="Magnuson J.K."/>
            <person name="James T.Y."/>
            <person name="O'Malley M.A."/>
            <person name="Stajich J.E."/>
            <person name="Spatafora J.W."/>
            <person name="Visel A."/>
            <person name="Grigoriev I.V."/>
        </authorList>
    </citation>
    <scope>NUCLEOTIDE SEQUENCE [LARGE SCALE GENOMIC DNA]</scope>
    <source>
        <strain evidence="7 8">CBS 129021</strain>
    </source>
</reference>
<evidence type="ECO:0000259" key="6">
    <source>
        <dbReference type="Pfam" id="PF00724"/>
    </source>
</evidence>
<comment type="caution">
    <text evidence="7">The sequence shown here is derived from an EMBL/GenBank/DDBJ whole genome shotgun (WGS) entry which is preliminary data.</text>
</comment>
<organism evidence="7 8">
    <name type="scientific">Pseudomassariella vexata</name>
    <dbReference type="NCBI Taxonomy" id="1141098"/>
    <lineage>
        <taxon>Eukaryota</taxon>
        <taxon>Fungi</taxon>
        <taxon>Dikarya</taxon>
        <taxon>Ascomycota</taxon>
        <taxon>Pezizomycotina</taxon>
        <taxon>Sordariomycetes</taxon>
        <taxon>Xylariomycetidae</taxon>
        <taxon>Amphisphaeriales</taxon>
        <taxon>Pseudomassariaceae</taxon>
        <taxon>Pseudomassariella</taxon>
    </lineage>
</organism>
<feature type="domain" description="NADH:flavin oxidoreductase/NADH oxidase N-terminal" evidence="6">
    <location>
        <begin position="66"/>
        <end position="367"/>
    </location>
</feature>
<sequence length="425" mass="45802">MGSTTSPPRFESAPADPAPLGQPLEYPFSKRSAPNRFLKGAMSERLASFSATDLSARGVPSPEAIRLYERWGQGGWGQLLTGNIMIDPGHLEAPGNYIIPRDSPYSGERFDAFKALAEGAKKEGSLIVGQVSHPGRQTSDDVQSEPISASAVQLVSPAMKKTYAVPRAATKEDIAAIIDGFAHAAEYLEKAGFDGIELHGAHGYLLAQFLSPTTNQRTDNYGGSLENRARLILEVAAEVKKRVTDKFVLGIKVNSVEFQDKGFTPEDAVELCQLLEGAGFDYVETSGGTYESQGFEHKKDSTRARESFFIEFAERIAKSLSKTKVYTTGGFKTVAGMVGVLGAVDGVGIGRAATQEPDLPKTILEGKATGIMKYAIGEDEFFMRLFASSMQMKAMGHGEEPLDLTVPDNVQKVGAAIAMMMKQNL</sequence>
<dbReference type="InterPro" id="IPR013785">
    <property type="entry name" value="Aldolase_TIM"/>
</dbReference>
<keyword evidence="3" id="KW-0288">FMN</keyword>
<dbReference type="Gene3D" id="3.20.20.70">
    <property type="entry name" value="Aldolase class I"/>
    <property type="match status" value="1"/>
</dbReference>
<keyword evidence="2" id="KW-0285">Flavoprotein</keyword>
<evidence type="ECO:0000256" key="1">
    <source>
        <dbReference type="ARBA" id="ARBA00005979"/>
    </source>
</evidence>
<dbReference type="PANTHER" id="PTHR43656:SF5">
    <property type="entry name" value="NADH:FLAVIN OXIDOREDUCTASE_NADH OXIDASE N-TERMINAL DOMAIN-CONTAINING PROTEIN"/>
    <property type="match status" value="1"/>
</dbReference>
<feature type="region of interest" description="Disordered" evidence="5">
    <location>
        <begin position="1"/>
        <end position="26"/>
    </location>
</feature>
<evidence type="ECO:0000256" key="2">
    <source>
        <dbReference type="ARBA" id="ARBA00022630"/>
    </source>
</evidence>
<dbReference type="GO" id="GO:0010181">
    <property type="term" value="F:FMN binding"/>
    <property type="evidence" value="ECO:0007669"/>
    <property type="project" value="InterPro"/>
</dbReference>
<evidence type="ECO:0000313" key="8">
    <source>
        <dbReference type="Proteomes" id="UP000193689"/>
    </source>
</evidence>
<evidence type="ECO:0000256" key="3">
    <source>
        <dbReference type="ARBA" id="ARBA00022643"/>
    </source>
</evidence>
<keyword evidence="8" id="KW-1185">Reference proteome</keyword>